<organism evidence="10 11">
    <name type="scientific">Theileria equi strain WA</name>
    <dbReference type="NCBI Taxonomy" id="1537102"/>
    <lineage>
        <taxon>Eukaryota</taxon>
        <taxon>Sar</taxon>
        <taxon>Alveolata</taxon>
        <taxon>Apicomplexa</taxon>
        <taxon>Aconoidasida</taxon>
        <taxon>Piroplasmida</taxon>
        <taxon>Theileriidae</taxon>
        <taxon>Theileria</taxon>
    </lineage>
</organism>
<dbReference type="OrthoDB" id="422663at2759"/>
<dbReference type="SMART" id="SM00490">
    <property type="entry name" value="HELICc"/>
    <property type="match status" value="1"/>
</dbReference>
<dbReference type="Pfam" id="PF00271">
    <property type="entry name" value="Helicase_C"/>
    <property type="match status" value="1"/>
</dbReference>
<dbReference type="Gene3D" id="3.40.50.300">
    <property type="entry name" value="P-loop containing nucleotide triphosphate hydrolases"/>
    <property type="match status" value="2"/>
</dbReference>
<reference evidence="10 11" key="1">
    <citation type="journal article" date="2012" name="BMC Genomics">
        <title>Comparative genomic analysis and phylogenetic position of Theileria equi.</title>
        <authorList>
            <person name="Kappmeyer L.S."/>
            <person name="Thiagarajan M."/>
            <person name="Herndon D.R."/>
            <person name="Ramsay J.D."/>
            <person name="Caler E."/>
            <person name="Djikeng A."/>
            <person name="Gillespie J.J."/>
            <person name="Lau A.O."/>
            <person name="Roalson E.H."/>
            <person name="Silva J.C."/>
            <person name="Silva M.G."/>
            <person name="Suarez C.E."/>
            <person name="Ueti M.W."/>
            <person name="Nene V.M."/>
            <person name="Mealey R.H."/>
            <person name="Knowles D.P."/>
            <person name="Brayton K.A."/>
        </authorList>
    </citation>
    <scope>NUCLEOTIDE SEQUENCE [LARGE SCALE GENOMIC DNA]</scope>
    <source>
        <strain evidence="10 11">WA</strain>
    </source>
</reference>
<evidence type="ECO:0000259" key="8">
    <source>
        <dbReference type="PROSITE" id="PS51192"/>
    </source>
</evidence>
<evidence type="ECO:0000313" key="11">
    <source>
        <dbReference type="Proteomes" id="UP000031512"/>
    </source>
</evidence>
<keyword evidence="2 6" id="KW-0378">Hydrolase</keyword>
<dbReference type="SMART" id="SM00487">
    <property type="entry name" value="DEXDc"/>
    <property type="match status" value="1"/>
</dbReference>
<keyword evidence="5 7" id="KW-0694">RNA-binding</keyword>
<feature type="domain" description="Helicase C-terminal" evidence="9">
    <location>
        <begin position="318"/>
        <end position="528"/>
    </location>
</feature>
<protein>
    <recommendedName>
        <fullName evidence="7">ATP-dependent RNA helicase</fullName>
        <ecNumber evidence="7">3.6.4.13</ecNumber>
    </recommendedName>
</protein>
<dbReference type="GO" id="GO:0003724">
    <property type="term" value="F:RNA helicase activity"/>
    <property type="evidence" value="ECO:0007669"/>
    <property type="project" value="UniProtKB-EC"/>
</dbReference>
<dbReference type="STRING" id="1537102.L1LF46"/>
<gene>
    <name evidence="10" type="ORF">BEWA_039470</name>
</gene>
<dbReference type="PROSITE" id="PS00039">
    <property type="entry name" value="DEAD_ATP_HELICASE"/>
    <property type="match status" value="1"/>
</dbReference>
<evidence type="ECO:0000256" key="6">
    <source>
        <dbReference type="RuleBase" id="RU000492"/>
    </source>
</evidence>
<keyword evidence="4 6" id="KW-0067">ATP-binding</keyword>
<dbReference type="InterPro" id="IPR025313">
    <property type="entry name" value="SPB4-like_CTE"/>
</dbReference>
<dbReference type="GeneID" id="15807357"/>
<evidence type="ECO:0000256" key="2">
    <source>
        <dbReference type="ARBA" id="ARBA00022801"/>
    </source>
</evidence>
<dbReference type="PROSITE" id="PS51194">
    <property type="entry name" value="HELICASE_CTER"/>
    <property type="match status" value="1"/>
</dbReference>
<evidence type="ECO:0000256" key="7">
    <source>
        <dbReference type="RuleBase" id="RU365068"/>
    </source>
</evidence>
<keyword evidence="11" id="KW-1185">Reference proteome</keyword>
<dbReference type="Pfam" id="PF13959">
    <property type="entry name" value="CTE_SPB4"/>
    <property type="match status" value="1"/>
</dbReference>
<dbReference type="CDD" id="cd18787">
    <property type="entry name" value="SF2_C_DEAD"/>
    <property type="match status" value="1"/>
</dbReference>
<name>L1LF46_THEEQ</name>
<dbReference type="EMBL" id="ACOU01000002">
    <property type="protein sequence ID" value="EKX73909.1"/>
    <property type="molecule type" value="Genomic_DNA"/>
</dbReference>
<comment type="function">
    <text evidence="7">RNA helicase.</text>
</comment>
<evidence type="ECO:0000259" key="9">
    <source>
        <dbReference type="PROSITE" id="PS51194"/>
    </source>
</evidence>
<dbReference type="GO" id="GO:0005524">
    <property type="term" value="F:ATP binding"/>
    <property type="evidence" value="ECO:0007669"/>
    <property type="project" value="UniProtKB-UniRule"/>
</dbReference>
<accession>L1LF46</accession>
<comment type="similarity">
    <text evidence="6">Belongs to the DEAD box helicase family.</text>
</comment>
<dbReference type="Pfam" id="PF00270">
    <property type="entry name" value="DEAD"/>
    <property type="match status" value="1"/>
</dbReference>
<evidence type="ECO:0000256" key="4">
    <source>
        <dbReference type="ARBA" id="ARBA00022840"/>
    </source>
</evidence>
<dbReference type="InterPro" id="IPR001650">
    <property type="entry name" value="Helicase_C-like"/>
</dbReference>
<comment type="domain">
    <text evidence="7">The Q motif is unique to and characteristic of the DEAD box family of RNA helicases and controls ATP binding and hydrolysis.</text>
</comment>
<dbReference type="PROSITE" id="PS51192">
    <property type="entry name" value="HELICASE_ATP_BIND_1"/>
    <property type="match status" value="1"/>
</dbReference>
<sequence length="648" mass="73230">MYQYRGGSSRFKLLKCHILSLYSRHIEEAKCKREDEPLGDDIVDFSSTFEQDESPESVKLDESTTFVGEFDDLEDLLSDRLLRALKSAGFTQTTYIQNASIPKILGGSPTLIRSATGSGKTLAFLIPAIQRLVAPTNSEKITRKDGTKVLIIVPTRELSLQTATVAENVSKPFPWIVVSSIIGGDSRKSEKARIRKGITLLVGTPGRILDHCEHTAAFNVSSLELFVLDEADRLLDMGFESKIKNIFGFLRESRSQTSKPVQTVLTSATLTDGVMKLANFCFIGKPVMIGMQDEIMKLPPNLVHEYVLTDCKNKFICLVALLLKYIANQEKVIIFVSNCPSVIYMSQLLKQISWPTRKAQVKQQLPKGVREHEDEIYEFDEANVQKAPTHSIFNIPIYSLHGNMDPNDRYIFYALLRSFRNGYTRDFIKSKCAILISTDVASRGLNLSEVDRVIQYDPPQQLEEYVHRSGRTARIGGNGSALLILMYHEAHFVDSLRKLGVSVKQIMEGSVWSYIEQTYCPKSLRNFKGDFIGFMRNKFEEMVQSDSDLKPCAERAFRASVQSYKTYSRDLRRIFDFKKLHLGHYATSFCISSKPSEIIKPKPRSSVKRPAKDKQNIANKSARISLTFESNAAALQAVEFLKKRDVVM</sequence>
<proteinExistence type="inferred from homology"/>
<evidence type="ECO:0000313" key="10">
    <source>
        <dbReference type="EMBL" id="EKX73909.1"/>
    </source>
</evidence>
<feature type="domain" description="Helicase ATP-binding" evidence="8">
    <location>
        <begin position="101"/>
        <end position="288"/>
    </location>
</feature>
<dbReference type="VEuPathDB" id="PiroplasmaDB:BEWA_039470"/>
<dbReference type="PANTHER" id="PTHR24031">
    <property type="entry name" value="RNA HELICASE"/>
    <property type="match status" value="1"/>
</dbReference>
<comment type="catalytic activity">
    <reaction evidence="7">
        <text>ATP + H2O = ADP + phosphate + H(+)</text>
        <dbReference type="Rhea" id="RHEA:13065"/>
        <dbReference type="ChEBI" id="CHEBI:15377"/>
        <dbReference type="ChEBI" id="CHEBI:15378"/>
        <dbReference type="ChEBI" id="CHEBI:30616"/>
        <dbReference type="ChEBI" id="CHEBI:43474"/>
        <dbReference type="ChEBI" id="CHEBI:456216"/>
        <dbReference type="EC" id="3.6.4.13"/>
    </reaction>
</comment>
<dbReference type="RefSeq" id="XP_004833361.1">
    <property type="nucleotide sequence ID" value="XM_004833304.1"/>
</dbReference>
<comment type="caution">
    <text evidence="10">The sequence shown here is derived from an EMBL/GenBank/DDBJ whole genome shotgun (WGS) entry which is preliminary data.</text>
</comment>
<keyword evidence="3 6" id="KW-0347">Helicase</keyword>
<dbReference type="InterPro" id="IPR011545">
    <property type="entry name" value="DEAD/DEAH_box_helicase_dom"/>
</dbReference>
<keyword evidence="1 6" id="KW-0547">Nucleotide-binding</keyword>
<dbReference type="eggNOG" id="KOG0348">
    <property type="taxonomic scope" value="Eukaryota"/>
</dbReference>
<dbReference type="AlphaFoldDB" id="L1LF46"/>
<evidence type="ECO:0000256" key="1">
    <source>
        <dbReference type="ARBA" id="ARBA00022741"/>
    </source>
</evidence>
<evidence type="ECO:0000256" key="5">
    <source>
        <dbReference type="ARBA" id="ARBA00022884"/>
    </source>
</evidence>
<dbReference type="InterPro" id="IPR000629">
    <property type="entry name" value="RNA-helicase_DEAD-box_CS"/>
</dbReference>
<dbReference type="InterPro" id="IPR014001">
    <property type="entry name" value="Helicase_ATP-bd"/>
</dbReference>
<dbReference type="KEGG" id="beq:BEWA_039470"/>
<dbReference type="EC" id="3.6.4.13" evidence="7"/>
<dbReference type="SMART" id="SM01178">
    <property type="entry name" value="DUF4217"/>
    <property type="match status" value="1"/>
</dbReference>
<evidence type="ECO:0000256" key="3">
    <source>
        <dbReference type="ARBA" id="ARBA00022806"/>
    </source>
</evidence>
<dbReference type="SUPFAM" id="SSF52540">
    <property type="entry name" value="P-loop containing nucleoside triphosphate hydrolases"/>
    <property type="match status" value="1"/>
</dbReference>
<dbReference type="InterPro" id="IPR027417">
    <property type="entry name" value="P-loop_NTPase"/>
</dbReference>
<dbReference type="Proteomes" id="UP000031512">
    <property type="component" value="Unassembled WGS sequence"/>
</dbReference>
<dbReference type="GO" id="GO:0016887">
    <property type="term" value="F:ATP hydrolysis activity"/>
    <property type="evidence" value="ECO:0007669"/>
    <property type="project" value="RHEA"/>
</dbReference>
<dbReference type="GO" id="GO:0003723">
    <property type="term" value="F:RNA binding"/>
    <property type="evidence" value="ECO:0007669"/>
    <property type="project" value="UniProtKB-UniRule"/>
</dbReference>